<evidence type="ECO:0000313" key="11">
    <source>
        <dbReference type="Proteomes" id="UP001139409"/>
    </source>
</evidence>
<evidence type="ECO:0000259" key="8">
    <source>
        <dbReference type="Pfam" id="PF02776"/>
    </source>
</evidence>
<dbReference type="NCBIfam" id="TIGR00173">
    <property type="entry name" value="menD"/>
    <property type="match status" value="1"/>
</dbReference>
<comment type="cofactor">
    <cofactor evidence="6">
        <name>thiamine diphosphate</name>
        <dbReference type="ChEBI" id="CHEBI:58937"/>
    </cofactor>
    <text evidence="6">Binds 1 thiamine pyrophosphate per subunit.</text>
</comment>
<evidence type="ECO:0000256" key="1">
    <source>
        <dbReference type="ARBA" id="ARBA00022679"/>
    </source>
</evidence>
<sequence>MDGNFNKNEHLAGRNSLRLDLQPIYNLAEICHKSGITHAILSPGSRCAPLVLAFSRHPGIQCLSIPDERSAAFIALGIAQHIKKPVVLICTSGSAAYNYAPAIAEAYFRQVPLLVLTADRPPEWVGQLDGQTIWQDQLYGKHVRFSASAPVDLTHQDARWHLYRIMNEAIRIAQGEPGGPSHLNIPFREPFYPESDSDTFFESDVPYHSVSPSKSRLEDNTRSMLQEKWSQASRKMILTGQSAPDDTLTAILKRASSEHHIPVAGDIISNIHPIPGAITRADVFLNREHPDLDNFHPDLLVTFGLSLLSKNLKNFFRERPAAEHWHIQAEGEVADPLKSITRIIRCEPEDFLSEMLDTESPGNFERQKQENFFQIWNIENGNSANKLESFFASGDHFGEFEVVFETLKHLPGNSNLHLANSMAVRYANYCGLNDHPSGVVVYSNRGACGIDGCTSTAVGSAIADPSRLNILITGDVGFFYDRNAFWHKYTLPNLRVVLLNNHGGGIFRMIQGPSQLAELEDFFETEQRLNAKNLCDEFGFEHLRCDKRSKLKHFIEELMIPDSRTKILEVETESEQNKNILVDFKKLFR</sequence>
<dbReference type="InterPro" id="IPR012001">
    <property type="entry name" value="Thiamin_PyroP_enz_TPP-bd_dom"/>
</dbReference>
<comment type="catalytic activity">
    <reaction evidence="6">
        <text>isochorismate + 2-oxoglutarate + H(+) = 5-enolpyruvoyl-6-hydroxy-2-succinyl-cyclohex-3-ene-1-carboxylate + CO2</text>
        <dbReference type="Rhea" id="RHEA:25593"/>
        <dbReference type="ChEBI" id="CHEBI:15378"/>
        <dbReference type="ChEBI" id="CHEBI:16526"/>
        <dbReference type="ChEBI" id="CHEBI:16810"/>
        <dbReference type="ChEBI" id="CHEBI:29780"/>
        <dbReference type="ChEBI" id="CHEBI:58818"/>
        <dbReference type="EC" id="2.2.1.9"/>
    </reaction>
</comment>
<dbReference type="PIRSF" id="PIRSF004983">
    <property type="entry name" value="MenD"/>
    <property type="match status" value="1"/>
</dbReference>
<dbReference type="RefSeq" id="WP_225696421.1">
    <property type="nucleotide sequence ID" value="NZ_JAIXNE010000001.1"/>
</dbReference>
<keyword evidence="3 6" id="KW-0460">Magnesium</keyword>
<reference evidence="10" key="1">
    <citation type="submission" date="2021-09" db="EMBL/GenBank/DDBJ databases">
        <title>Fulvivirga sp. isolated from coastal sediment.</title>
        <authorList>
            <person name="Yu H."/>
        </authorList>
    </citation>
    <scope>NUCLEOTIDE SEQUENCE</scope>
    <source>
        <strain evidence="10">1062</strain>
    </source>
</reference>
<comment type="caution">
    <text evidence="10">The sequence shown here is derived from an EMBL/GenBank/DDBJ whole genome shotgun (WGS) entry which is preliminary data.</text>
</comment>
<dbReference type="GO" id="GO:0009234">
    <property type="term" value="P:menaquinone biosynthetic process"/>
    <property type="evidence" value="ECO:0007669"/>
    <property type="project" value="UniProtKB-UniRule"/>
</dbReference>
<dbReference type="GO" id="GO:0030976">
    <property type="term" value="F:thiamine pyrophosphate binding"/>
    <property type="evidence" value="ECO:0007669"/>
    <property type="project" value="UniProtKB-UniRule"/>
</dbReference>
<keyword evidence="5 6" id="KW-0464">Manganese</keyword>
<dbReference type="Pfam" id="PF02776">
    <property type="entry name" value="TPP_enzyme_N"/>
    <property type="match status" value="1"/>
</dbReference>
<gene>
    <name evidence="6 10" type="primary">menD</name>
    <name evidence="10" type="ORF">LDX50_00395</name>
</gene>
<evidence type="ECO:0000313" key="10">
    <source>
        <dbReference type="EMBL" id="MCA6073303.1"/>
    </source>
</evidence>
<dbReference type="InterPro" id="IPR011766">
    <property type="entry name" value="TPP_enzyme_TPP-bd"/>
</dbReference>
<comment type="similarity">
    <text evidence="6">Belongs to the TPP enzyme family. MenD subfamily.</text>
</comment>
<name>A0A9X1HJK3_9BACT</name>
<keyword evidence="1 6" id="KW-0808">Transferase</keyword>
<dbReference type="InterPro" id="IPR004433">
    <property type="entry name" value="MenaQ_synth_MenD"/>
</dbReference>
<dbReference type="GO" id="GO:0070204">
    <property type="term" value="F:2-succinyl-5-enolpyruvyl-6-hydroxy-3-cyclohexene-1-carboxylic-acid synthase activity"/>
    <property type="evidence" value="ECO:0007669"/>
    <property type="project" value="UniProtKB-UniRule"/>
</dbReference>
<keyword evidence="6" id="KW-0474">Menaquinone biosynthesis</keyword>
<dbReference type="Gene3D" id="3.40.50.970">
    <property type="match status" value="2"/>
</dbReference>
<evidence type="ECO:0000256" key="2">
    <source>
        <dbReference type="ARBA" id="ARBA00022723"/>
    </source>
</evidence>
<keyword evidence="11" id="KW-1185">Reference proteome</keyword>
<protein>
    <recommendedName>
        <fullName evidence="6">2-succinyl-5-enolpyruvyl-6-hydroxy-3-cyclohexene-1-carboxylate synthase</fullName>
        <shortName evidence="6">SEPHCHC synthase</shortName>
        <ecNumber evidence="6">2.2.1.9</ecNumber>
    </recommendedName>
    <alternativeName>
        <fullName evidence="6">Menaquinone biosynthesis protein MenD</fullName>
    </alternativeName>
</protein>
<feature type="domain" description="Menaquinone biosynthesis protein MenD middle" evidence="9">
    <location>
        <begin position="224"/>
        <end position="417"/>
    </location>
</feature>
<feature type="domain" description="Thiamine pyrophosphate enzyme N-terminal TPP-binding" evidence="8">
    <location>
        <begin position="27"/>
        <end position="131"/>
    </location>
</feature>
<proteinExistence type="inferred from homology"/>
<comment type="pathway">
    <text evidence="6">Quinol/quinone metabolism; menaquinone biosynthesis.</text>
</comment>
<dbReference type="GO" id="GO:0000287">
    <property type="term" value="F:magnesium ion binding"/>
    <property type="evidence" value="ECO:0007669"/>
    <property type="project" value="UniProtKB-UniRule"/>
</dbReference>
<dbReference type="Pfam" id="PF02775">
    <property type="entry name" value="TPP_enzyme_C"/>
    <property type="match status" value="1"/>
</dbReference>
<accession>A0A9X1HJK3</accession>
<evidence type="ECO:0000256" key="5">
    <source>
        <dbReference type="ARBA" id="ARBA00023211"/>
    </source>
</evidence>
<dbReference type="CDD" id="cd02009">
    <property type="entry name" value="TPP_SHCHC_synthase"/>
    <property type="match status" value="1"/>
</dbReference>
<dbReference type="EC" id="2.2.1.9" evidence="6"/>
<dbReference type="Pfam" id="PF16582">
    <property type="entry name" value="TPP_enzyme_M_2"/>
    <property type="match status" value="1"/>
</dbReference>
<keyword evidence="2 6" id="KW-0479">Metal-binding</keyword>
<dbReference type="Gene3D" id="3.40.50.1220">
    <property type="entry name" value="TPP-binding domain"/>
    <property type="match status" value="1"/>
</dbReference>
<comment type="pathway">
    <text evidence="6">Quinol/quinone metabolism; 1,4-dihydroxy-2-naphthoate biosynthesis; 1,4-dihydroxy-2-naphthoate from chorismate: step 2/7.</text>
</comment>
<comment type="function">
    <text evidence="6">Catalyzes the thiamine diphosphate-dependent decarboxylation of 2-oxoglutarate and the subsequent addition of the resulting succinic semialdehyde-thiamine pyrophosphate anion to isochorismate to yield 2-succinyl-5-enolpyruvyl-6-hydroxy-3-cyclohexene-1-carboxylate (SEPHCHC).</text>
</comment>
<dbReference type="HAMAP" id="MF_01659">
    <property type="entry name" value="MenD"/>
    <property type="match status" value="1"/>
</dbReference>
<dbReference type="PANTHER" id="PTHR42916:SF1">
    <property type="entry name" value="PROTEIN PHYLLO, CHLOROPLASTIC"/>
    <property type="match status" value="1"/>
</dbReference>
<feature type="domain" description="Thiamine pyrophosphate enzyme TPP-binding" evidence="7">
    <location>
        <begin position="454"/>
        <end position="561"/>
    </location>
</feature>
<comment type="subunit">
    <text evidence="6">Homodimer.</text>
</comment>
<dbReference type="InterPro" id="IPR029061">
    <property type="entry name" value="THDP-binding"/>
</dbReference>
<comment type="cofactor">
    <cofactor evidence="6">
        <name>Mg(2+)</name>
        <dbReference type="ChEBI" id="CHEBI:18420"/>
    </cofactor>
    <cofactor evidence="6">
        <name>Mn(2+)</name>
        <dbReference type="ChEBI" id="CHEBI:29035"/>
    </cofactor>
</comment>
<keyword evidence="4 6" id="KW-0786">Thiamine pyrophosphate</keyword>
<dbReference type="EMBL" id="JAIXNE010000001">
    <property type="protein sequence ID" value="MCA6073303.1"/>
    <property type="molecule type" value="Genomic_DNA"/>
</dbReference>
<organism evidence="10 11">
    <name type="scientific">Fulvivirga sedimenti</name>
    <dbReference type="NCBI Taxonomy" id="2879465"/>
    <lineage>
        <taxon>Bacteria</taxon>
        <taxon>Pseudomonadati</taxon>
        <taxon>Bacteroidota</taxon>
        <taxon>Cytophagia</taxon>
        <taxon>Cytophagales</taxon>
        <taxon>Fulvivirgaceae</taxon>
        <taxon>Fulvivirga</taxon>
    </lineage>
</organism>
<dbReference type="AlphaFoldDB" id="A0A9X1HJK3"/>
<evidence type="ECO:0000256" key="6">
    <source>
        <dbReference type="HAMAP-Rule" id="MF_01659"/>
    </source>
</evidence>
<evidence type="ECO:0000259" key="9">
    <source>
        <dbReference type="Pfam" id="PF16582"/>
    </source>
</evidence>
<evidence type="ECO:0000259" key="7">
    <source>
        <dbReference type="Pfam" id="PF02775"/>
    </source>
</evidence>
<dbReference type="PANTHER" id="PTHR42916">
    <property type="entry name" value="2-SUCCINYL-5-ENOLPYRUVYL-6-HYDROXY-3-CYCLOHEXENE-1-CARBOXYLATE SYNTHASE"/>
    <property type="match status" value="1"/>
</dbReference>
<dbReference type="CDD" id="cd07037">
    <property type="entry name" value="TPP_PYR_MenD"/>
    <property type="match status" value="1"/>
</dbReference>
<evidence type="ECO:0000256" key="4">
    <source>
        <dbReference type="ARBA" id="ARBA00023052"/>
    </source>
</evidence>
<dbReference type="InterPro" id="IPR032264">
    <property type="entry name" value="MenD_middle"/>
</dbReference>
<dbReference type="SUPFAM" id="SSF52518">
    <property type="entry name" value="Thiamin diphosphate-binding fold (THDP-binding)"/>
    <property type="match status" value="2"/>
</dbReference>
<evidence type="ECO:0000256" key="3">
    <source>
        <dbReference type="ARBA" id="ARBA00022842"/>
    </source>
</evidence>
<dbReference type="GO" id="GO:0030145">
    <property type="term" value="F:manganese ion binding"/>
    <property type="evidence" value="ECO:0007669"/>
    <property type="project" value="UniProtKB-UniRule"/>
</dbReference>
<dbReference type="Proteomes" id="UP001139409">
    <property type="component" value="Unassembled WGS sequence"/>
</dbReference>